<sequence length="290" mass="31710">MVSSCWILLSVRRCLQSMKTVIQQYKIMFGRKPLTAAPLLILVMNIFRGHALPCHPSEYQRGNECCPKCLPGSRVKTDCTEFRSTSCLSCTEGTFMNQPTGRTQCFSCTICDTGSGLKIKTSCTTTSDTVCEPLEGFYCLNSAEDGCMSAQRHTLCRPGQYISQKGTALTDTECSDCSAGTYSNGTFPSCQPHTQCESMKLQLIKAGTVSTDAQCGEQSSYPTGTVIGVCAALLFTLIGTAVLVFVLWKKGCLNSGTAEWRRTICDDFRQCRCNCTETKVSQDGQRGARY</sequence>
<feature type="domain" description="TNFR-Cys" evidence="14">
    <location>
        <begin position="53"/>
        <end position="87"/>
    </location>
</feature>
<dbReference type="FunFam" id="2.10.50.10:FF:000007">
    <property type="entry name" value="TNF receptor superfamily member 14"/>
    <property type="match status" value="1"/>
</dbReference>
<dbReference type="GO" id="GO:0050829">
    <property type="term" value="P:defense response to Gram-negative bacterium"/>
    <property type="evidence" value="ECO:0007669"/>
    <property type="project" value="TreeGrafter"/>
</dbReference>
<keyword evidence="16" id="KW-1185">Reference proteome</keyword>
<dbReference type="InterPro" id="IPR001368">
    <property type="entry name" value="TNFR/NGFR_Cys_rich_reg"/>
</dbReference>
<evidence type="ECO:0000256" key="10">
    <source>
        <dbReference type="ARBA" id="ARBA00023170"/>
    </source>
</evidence>
<name>A0A8P4GS55_DICLA</name>
<dbReference type="Ensembl" id="ENSDLAT00005088135.1">
    <property type="protein sequence ID" value="ENSDLAP00005081315.1"/>
    <property type="gene ID" value="ENSDLAG00005032698.1"/>
</dbReference>
<evidence type="ECO:0000259" key="14">
    <source>
        <dbReference type="PROSITE" id="PS50050"/>
    </source>
</evidence>
<dbReference type="PANTHER" id="PTHR46838:SF1">
    <property type="entry name" value="TUMOR NECROSIS FACTOR RECEPTOR SUPERFAMILY MEMBER 14"/>
    <property type="match status" value="1"/>
</dbReference>
<feature type="transmembrane region" description="Helical" evidence="13">
    <location>
        <begin position="226"/>
        <end position="248"/>
    </location>
</feature>
<dbReference type="GO" id="GO:0004888">
    <property type="term" value="F:transmembrane signaling receptor activity"/>
    <property type="evidence" value="ECO:0007669"/>
    <property type="project" value="InterPro"/>
</dbReference>
<dbReference type="GO" id="GO:0006915">
    <property type="term" value="P:apoptotic process"/>
    <property type="evidence" value="ECO:0007669"/>
    <property type="project" value="InterPro"/>
</dbReference>
<organism evidence="15 16">
    <name type="scientific">Dicentrarchus labrax</name>
    <name type="common">European seabass</name>
    <name type="synonym">Morone labrax</name>
    <dbReference type="NCBI Taxonomy" id="13489"/>
    <lineage>
        <taxon>Eukaryota</taxon>
        <taxon>Metazoa</taxon>
        <taxon>Chordata</taxon>
        <taxon>Craniata</taxon>
        <taxon>Vertebrata</taxon>
        <taxon>Euteleostomi</taxon>
        <taxon>Actinopterygii</taxon>
        <taxon>Neopterygii</taxon>
        <taxon>Teleostei</taxon>
        <taxon>Neoteleostei</taxon>
        <taxon>Acanthomorphata</taxon>
        <taxon>Eupercaria</taxon>
        <taxon>Moronidae</taxon>
        <taxon>Dicentrarchus</taxon>
    </lineage>
</organism>
<dbReference type="FunFam" id="2.10.50.10:FF:000065">
    <property type="entry name" value="TNF receptor superfamily member 14"/>
    <property type="match status" value="1"/>
</dbReference>
<evidence type="ECO:0000256" key="3">
    <source>
        <dbReference type="ARBA" id="ARBA00022581"/>
    </source>
</evidence>
<evidence type="ECO:0000256" key="2">
    <source>
        <dbReference type="ARBA" id="ARBA00022553"/>
    </source>
</evidence>
<keyword evidence="9 12" id="KW-1015">Disulfide bond</keyword>
<keyword evidence="10" id="KW-0675">Receptor</keyword>
<evidence type="ECO:0000256" key="7">
    <source>
        <dbReference type="ARBA" id="ARBA00022989"/>
    </source>
</evidence>
<dbReference type="GO" id="GO:0002720">
    <property type="term" value="P:positive regulation of cytokine production involved in immune response"/>
    <property type="evidence" value="ECO:0007669"/>
    <property type="project" value="TreeGrafter"/>
</dbReference>
<evidence type="ECO:0000256" key="9">
    <source>
        <dbReference type="ARBA" id="ARBA00023157"/>
    </source>
</evidence>
<dbReference type="InterPro" id="IPR008063">
    <property type="entry name" value="Fas_rcpt"/>
</dbReference>
<accession>A0A8P4GS55</accession>
<feature type="domain" description="TNFR-Cys" evidence="14">
    <location>
        <begin position="89"/>
        <end position="131"/>
    </location>
</feature>
<dbReference type="Proteomes" id="UP000694389">
    <property type="component" value="Unassembled WGS sequence"/>
</dbReference>
<feature type="disulfide bond" evidence="12">
    <location>
        <begin position="69"/>
        <end position="87"/>
    </location>
</feature>
<dbReference type="GeneTree" id="ENSGT00950000183126"/>
<reference evidence="15" key="1">
    <citation type="submission" date="2025-08" db="UniProtKB">
        <authorList>
            <consortium name="Ensembl"/>
        </authorList>
    </citation>
    <scope>IDENTIFICATION</scope>
</reference>
<evidence type="ECO:0000256" key="8">
    <source>
        <dbReference type="ARBA" id="ARBA00023136"/>
    </source>
</evidence>
<keyword evidence="6" id="KW-0677">Repeat</keyword>
<evidence type="ECO:0000256" key="5">
    <source>
        <dbReference type="ARBA" id="ARBA00022729"/>
    </source>
</evidence>
<keyword evidence="8 13" id="KW-0472">Membrane</keyword>
<dbReference type="GO" id="GO:0046642">
    <property type="term" value="P:negative regulation of alpha-beta T cell proliferation"/>
    <property type="evidence" value="ECO:0007669"/>
    <property type="project" value="TreeGrafter"/>
</dbReference>
<keyword evidence="11" id="KW-0325">Glycoprotein</keyword>
<dbReference type="Gene3D" id="2.10.50.10">
    <property type="entry name" value="Tumor Necrosis Factor Receptor, subunit A, domain 2"/>
    <property type="match status" value="3"/>
</dbReference>
<dbReference type="CDD" id="cd13405">
    <property type="entry name" value="TNFRSF14_teleost"/>
    <property type="match status" value="1"/>
</dbReference>
<keyword evidence="2" id="KW-0597">Phosphoprotein</keyword>
<dbReference type="GO" id="GO:0006955">
    <property type="term" value="P:immune response"/>
    <property type="evidence" value="ECO:0007669"/>
    <property type="project" value="InterPro"/>
</dbReference>
<keyword evidence="4 13" id="KW-0812">Transmembrane</keyword>
<evidence type="ECO:0000313" key="15">
    <source>
        <dbReference type="Ensembl" id="ENSDLAP00005081315.1"/>
    </source>
</evidence>
<dbReference type="GO" id="GO:0007165">
    <property type="term" value="P:signal transduction"/>
    <property type="evidence" value="ECO:0007669"/>
    <property type="project" value="InterPro"/>
</dbReference>
<dbReference type="SMART" id="SM00208">
    <property type="entry name" value="TNFR"/>
    <property type="match status" value="4"/>
</dbReference>
<dbReference type="GO" id="GO:0009897">
    <property type="term" value="C:external side of plasma membrane"/>
    <property type="evidence" value="ECO:0007669"/>
    <property type="project" value="TreeGrafter"/>
</dbReference>
<feature type="repeat" description="TNFR-Cys" evidence="12">
    <location>
        <begin position="53"/>
        <end position="87"/>
    </location>
</feature>
<dbReference type="PRINTS" id="PR01680">
    <property type="entry name" value="TNFACTORR6"/>
</dbReference>
<dbReference type="SUPFAM" id="SSF57586">
    <property type="entry name" value="TNF receptor-like"/>
    <property type="match status" value="2"/>
</dbReference>
<comment type="subcellular location">
    <subcellularLocation>
        <location evidence="1">Membrane</location>
        <topology evidence="1">Single-pass type I membrane protein</topology>
    </subcellularLocation>
</comment>
<evidence type="ECO:0000256" key="1">
    <source>
        <dbReference type="ARBA" id="ARBA00004479"/>
    </source>
</evidence>
<keyword evidence="7 13" id="KW-1133">Transmembrane helix</keyword>
<proteinExistence type="predicted"/>
<evidence type="ECO:0000256" key="4">
    <source>
        <dbReference type="ARBA" id="ARBA00022692"/>
    </source>
</evidence>
<evidence type="ECO:0000256" key="11">
    <source>
        <dbReference type="ARBA" id="ARBA00023180"/>
    </source>
</evidence>
<dbReference type="GO" id="GO:0050830">
    <property type="term" value="P:defense response to Gram-positive bacterium"/>
    <property type="evidence" value="ECO:0007669"/>
    <property type="project" value="TreeGrafter"/>
</dbReference>
<comment type="caution">
    <text evidence="12">Lacks conserved residue(s) required for the propagation of feature annotation.</text>
</comment>
<feature type="disulfide bond" evidence="12">
    <location>
        <begin position="90"/>
        <end position="105"/>
    </location>
</feature>
<dbReference type="AlphaFoldDB" id="A0A8P4GS55"/>
<evidence type="ECO:0000313" key="16">
    <source>
        <dbReference type="Proteomes" id="UP000694389"/>
    </source>
</evidence>
<keyword evidence="5" id="KW-0732">Signal</keyword>
<dbReference type="FunFam" id="2.10.50.10:FF:000009">
    <property type="entry name" value="Tumor necrosis factor receptor superfamily member 14"/>
    <property type="match status" value="1"/>
</dbReference>
<feature type="repeat" description="TNFR-Cys" evidence="12">
    <location>
        <begin position="89"/>
        <end position="131"/>
    </location>
</feature>
<evidence type="ECO:0000256" key="6">
    <source>
        <dbReference type="ARBA" id="ARBA00022737"/>
    </source>
</evidence>
<dbReference type="PROSITE" id="PS50050">
    <property type="entry name" value="TNFR_NGFR_2"/>
    <property type="match status" value="2"/>
</dbReference>
<dbReference type="PROSITE" id="PS00652">
    <property type="entry name" value="TNFR_NGFR_1"/>
    <property type="match status" value="2"/>
</dbReference>
<reference evidence="15" key="2">
    <citation type="submission" date="2025-09" db="UniProtKB">
        <authorList>
            <consortium name="Ensembl"/>
        </authorList>
    </citation>
    <scope>IDENTIFICATION</scope>
</reference>
<protein>
    <recommendedName>
        <fullName evidence="14">TNFR-Cys domain-containing protein</fullName>
    </recommendedName>
</protein>
<keyword evidence="3" id="KW-0945">Host-virus interaction</keyword>
<evidence type="ECO:0000256" key="13">
    <source>
        <dbReference type="SAM" id="Phobius"/>
    </source>
</evidence>
<dbReference type="PANTHER" id="PTHR46838">
    <property type="entry name" value="TUMOR NECROSIS FACTOR RECEPTOR SUPERFAMILY MEMBER 14"/>
    <property type="match status" value="1"/>
</dbReference>
<feature type="disulfide bond" evidence="12">
    <location>
        <begin position="66"/>
        <end position="79"/>
    </location>
</feature>
<dbReference type="Pfam" id="PF00020">
    <property type="entry name" value="TNFR_c6"/>
    <property type="match status" value="1"/>
</dbReference>
<dbReference type="GO" id="GO:2000406">
    <property type="term" value="P:positive regulation of T cell migration"/>
    <property type="evidence" value="ECO:0007669"/>
    <property type="project" value="TreeGrafter"/>
</dbReference>
<evidence type="ECO:0000256" key="12">
    <source>
        <dbReference type="PROSITE-ProRule" id="PRU00206"/>
    </source>
</evidence>